<dbReference type="AlphaFoldDB" id="A0A0C2W138"/>
<organism evidence="14 15">
    <name type="scientific">Jeotgalibacillus soli</name>
    <dbReference type="NCBI Taxonomy" id="889306"/>
    <lineage>
        <taxon>Bacteria</taxon>
        <taxon>Bacillati</taxon>
        <taxon>Bacillota</taxon>
        <taxon>Bacilli</taxon>
        <taxon>Bacillales</taxon>
        <taxon>Caryophanaceae</taxon>
        <taxon>Jeotgalibacillus</taxon>
    </lineage>
</organism>
<name>A0A0C2W138_9BACL</name>
<dbReference type="InterPro" id="IPR029752">
    <property type="entry name" value="D-isomer_DH_CS1"/>
</dbReference>
<evidence type="ECO:0000256" key="1">
    <source>
        <dbReference type="ARBA" id="ARBA00003800"/>
    </source>
</evidence>
<dbReference type="Gene3D" id="3.30.70.260">
    <property type="match status" value="1"/>
</dbReference>
<dbReference type="CDD" id="cd04901">
    <property type="entry name" value="ACT_3PGDH"/>
    <property type="match status" value="1"/>
</dbReference>
<evidence type="ECO:0000256" key="10">
    <source>
        <dbReference type="ARBA" id="ARBA00048126"/>
    </source>
</evidence>
<dbReference type="InterPro" id="IPR002912">
    <property type="entry name" value="ACT_dom"/>
</dbReference>
<comment type="function">
    <text evidence="1">Catalyzes the reversible oxidation of 3-phospho-D-glycerate to 3-phosphonooxypyruvate, the first step of the phosphorylated L-serine biosynthesis pathway. Also catalyzes the reversible oxidation of 2-hydroxyglutarate to 2-oxoglutarate.</text>
</comment>
<evidence type="ECO:0000256" key="7">
    <source>
        <dbReference type="ARBA" id="ARBA00023002"/>
    </source>
</evidence>
<dbReference type="Proteomes" id="UP000031938">
    <property type="component" value="Unassembled WGS sequence"/>
</dbReference>
<dbReference type="InterPro" id="IPR036291">
    <property type="entry name" value="NAD(P)-bd_dom_sf"/>
</dbReference>
<dbReference type="PATRIC" id="fig|889306.3.peg.1339"/>
<keyword evidence="8" id="KW-0520">NAD</keyword>
<dbReference type="EC" id="1.1.1.399" evidence="4"/>
<protein>
    <recommendedName>
        <fullName evidence="6">D-3-phosphoglycerate dehydrogenase</fullName>
        <ecNumber evidence="4">1.1.1.399</ecNumber>
        <ecNumber evidence="5">1.1.1.95</ecNumber>
    </recommendedName>
    <alternativeName>
        <fullName evidence="9">2-oxoglutarate reductase</fullName>
    </alternativeName>
</protein>
<comment type="caution">
    <text evidence="14">The sequence shown here is derived from an EMBL/GenBank/DDBJ whole genome shotgun (WGS) entry which is preliminary data.</text>
</comment>
<evidence type="ECO:0000256" key="4">
    <source>
        <dbReference type="ARBA" id="ARBA00013001"/>
    </source>
</evidence>
<accession>A0A0C2W138</accession>
<dbReference type="GO" id="GO:0004617">
    <property type="term" value="F:phosphoglycerate dehydrogenase activity"/>
    <property type="evidence" value="ECO:0007669"/>
    <property type="project" value="UniProtKB-EC"/>
</dbReference>
<dbReference type="SUPFAM" id="SSF55021">
    <property type="entry name" value="ACT-like"/>
    <property type="match status" value="1"/>
</dbReference>
<keyword evidence="7 12" id="KW-0560">Oxidoreductase</keyword>
<dbReference type="PROSITE" id="PS51671">
    <property type="entry name" value="ACT"/>
    <property type="match status" value="1"/>
</dbReference>
<evidence type="ECO:0000256" key="5">
    <source>
        <dbReference type="ARBA" id="ARBA00013143"/>
    </source>
</evidence>
<evidence type="ECO:0000313" key="15">
    <source>
        <dbReference type="Proteomes" id="UP000031938"/>
    </source>
</evidence>
<dbReference type="EC" id="1.1.1.95" evidence="5"/>
<dbReference type="RefSeq" id="WP_041087132.1">
    <property type="nucleotide sequence ID" value="NZ_JXRP01000009.1"/>
</dbReference>
<dbReference type="Pfam" id="PF00389">
    <property type="entry name" value="2-Hacid_dh"/>
    <property type="match status" value="1"/>
</dbReference>
<dbReference type="Gene3D" id="3.40.50.720">
    <property type="entry name" value="NAD(P)-binding Rossmann-like Domain"/>
    <property type="match status" value="2"/>
</dbReference>
<evidence type="ECO:0000256" key="11">
    <source>
        <dbReference type="ARBA" id="ARBA00048731"/>
    </source>
</evidence>
<evidence type="ECO:0000256" key="8">
    <source>
        <dbReference type="ARBA" id="ARBA00023027"/>
    </source>
</evidence>
<evidence type="ECO:0000259" key="13">
    <source>
        <dbReference type="PROSITE" id="PS51671"/>
    </source>
</evidence>
<evidence type="ECO:0000256" key="9">
    <source>
        <dbReference type="ARBA" id="ARBA00030455"/>
    </source>
</evidence>
<dbReference type="CDD" id="cd12174">
    <property type="entry name" value="PGDH_like_3"/>
    <property type="match status" value="1"/>
</dbReference>
<dbReference type="GO" id="GO:0051287">
    <property type="term" value="F:NAD binding"/>
    <property type="evidence" value="ECO:0007669"/>
    <property type="project" value="InterPro"/>
</dbReference>
<evidence type="ECO:0000256" key="2">
    <source>
        <dbReference type="ARBA" id="ARBA00005216"/>
    </source>
</evidence>
<keyword evidence="15" id="KW-1185">Reference proteome</keyword>
<dbReference type="InterPro" id="IPR006139">
    <property type="entry name" value="D-isomer_2_OHA_DH_cat_dom"/>
</dbReference>
<proteinExistence type="inferred from homology"/>
<comment type="similarity">
    <text evidence="3 12">Belongs to the D-isomer specific 2-hydroxyacid dehydrogenase family.</text>
</comment>
<evidence type="ECO:0000256" key="12">
    <source>
        <dbReference type="RuleBase" id="RU003719"/>
    </source>
</evidence>
<feature type="domain" description="ACT" evidence="13">
    <location>
        <begin position="318"/>
        <end position="392"/>
    </location>
</feature>
<evidence type="ECO:0000256" key="3">
    <source>
        <dbReference type="ARBA" id="ARBA00005854"/>
    </source>
</evidence>
<comment type="catalytic activity">
    <reaction evidence="11">
        <text>(2R)-3-phosphoglycerate + NAD(+) = 3-phosphooxypyruvate + NADH + H(+)</text>
        <dbReference type="Rhea" id="RHEA:12641"/>
        <dbReference type="ChEBI" id="CHEBI:15378"/>
        <dbReference type="ChEBI" id="CHEBI:18110"/>
        <dbReference type="ChEBI" id="CHEBI:57540"/>
        <dbReference type="ChEBI" id="CHEBI:57945"/>
        <dbReference type="ChEBI" id="CHEBI:58272"/>
        <dbReference type="EC" id="1.1.1.95"/>
    </reaction>
</comment>
<dbReference type="InterPro" id="IPR045865">
    <property type="entry name" value="ACT-like_dom_sf"/>
</dbReference>
<dbReference type="EMBL" id="JXRP01000009">
    <property type="protein sequence ID" value="KIL49863.1"/>
    <property type="molecule type" value="Genomic_DNA"/>
</dbReference>
<dbReference type="Pfam" id="PF02826">
    <property type="entry name" value="2-Hacid_dh_C"/>
    <property type="match status" value="1"/>
</dbReference>
<comment type="pathway">
    <text evidence="2">Amino-acid biosynthesis; L-serine biosynthesis; L-serine from 3-phospho-D-glycerate: step 1/3.</text>
</comment>
<dbReference type="PANTHER" id="PTHR42938">
    <property type="entry name" value="FORMATE DEHYDROGENASE 1"/>
    <property type="match status" value="1"/>
</dbReference>
<evidence type="ECO:0000256" key="6">
    <source>
        <dbReference type="ARBA" id="ARBA00021582"/>
    </source>
</evidence>
<dbReference type="SUPFAM" id="SSF52283">
    <property type="entry name" value="Formate/glycerate dehydrogenase catalytic domain-like"/>
    <property type="match status" value="1"/>
</dbReference>
<evidence type="ECO:0000313" key="14">
    <source>
        <dbReference type="EMBL" id="KIL49863.1"/>
    </source>
</evidence>
<dbReference type="SUPFAM" id="SSF51735">
    <property type="entry name" value="NAD(P)-binding Rossmann-fold domains"/>
    <property type="match status" value="1"/>
</dbReference>
<comment type="catalytic activity">
    <reaction evidence="10">
        <text>(R)-2-hydroxyglutarate + NAD(+) = 2-oxoglutarate + NADH + H(+)</text>
        <dbReference type="Rhea" id="RHEA:49612"/>
        <dbReference type="ChEBI" id="CHEBI:15378"/>
        <dbReference type="ChEBI" id="CHEBI:15801"/>
        <dbReference type="ChEBI" id="CHEBI:16810"/>
        <dbReference type="ChEBI" id="CHEBI:57540"/>
        <dbReference type="ChEBI" id="CHEBI:57945"/>
        <dbReference type="EC" id="1.1.1.399"/>
    </reaction>
</comment>
<reference evidence="14 15" key="1">
    <citation type="submission" date="2015-01" db="EMBL/GenBank/DDBJ databases">
        <title>Genome sequencing of Jeotgalibacillus soli.</title>
        <authorList>
            <person name="Goh K.M."/>
            <person name="Chan K.-G."/>
            <person name="Yaakop A.S."/>
            <person name="Ee R."/>
            <person name="Gan H.M."/>
            <person name="Chan C.S."/>
        </authorList>
    </citation>
    <scope>NUCLEOTIDE SEQUENCE [LARGE SCALE GENOMIC DNA]</scope>
    <source>
        <strain evidence="14 15">P9</strain>
    </source>
</reference>
<dbReference type="PANTHER" id="PTHR42938:SF47">
    <property type="entry name" value="HYDROXYPYRUVATE REDUCTASE"/>
    <property type="match status" value="1"/>
</dbReference>
<dbReference type="UniPathway" id="UPA00135">
    <property type="reaction ID" value="UER00196"/>
</dbReference>
<dbReference type="InterPro" id="IPR006140">
    <property type="entry name" value="D-isomer_DH_NAD-bd"/>
</dbReference>
<sequence>MTHHIKTYNQIANAGLSLLDEQYKVNAADADPDAILLRSHSLHNEPLPSSVQAIARAGAGTNNIPVESFTEQGVVVFNTPGANANAVKELVLSCLIASARNLFSAITWTNSLKGSTNVAQQVEANKKAFIGNEIRGKKLGVIGLGNIGSVVANDALSLDMDVVAYDPFVSVDVAWMISRNVQRVHNLEELLATCDYITIHVPLSEKTTGFIDEKAFKAMKKGIQFINFARGELVDEQALEAALKDGTVGKYITDFPNDRIFELENVVAIPHLGASTLESEENCAVMAATQLKNFLETGNIRNAVNLPNIDLPLTSPGRLTIMHKNVPNMVGQISTLLAERAFNIADMVNRSRGSWAYTLIDIDNKLTDPEAVDILNRLQNIEGVVRARHIANGWHK</sequence>
<dbReference type="PROSITE" id="PS00065">
    <property type="entry name" value="D_2_HYDROXYACID_DH_1"/>
    <property type="match status" value="1"/>
</dbReference>
<dbReference type="FunFam" id="3.30.70.260:FF:000056">
    <property type="entry name" value="D-3-phosphoglycerate dehydrogenase"/>
    <property type="match status" value="1"/>
</dbReference>
<gene>
    <name evidence="14" type="ORF">KP78_13310</name>
</gene>
<dbReference type="STRING" id="889306.KP78_13310"/>